<dbReference type="SUPFAM" id="SSF103378">
    <property type="entry name" value="2-methylcitrate dehydratase PrpD"/>
    <property type="match status" value="1"/>
</dbReference>
<organism evidence="4 5">
    <name type="scientific">Candidimonas nitroreducens</name>
    <dbReference type="NCBI Taxonomy" id="683354"/>
    <lineage>
        <taxon>Bacteria</taxon>
        <taxon>Pseudomonadati</taxon>
        <taxon>Pseudomonadota</taxon>
        <taxon>Betaproteobacteria</taxon>
        <taxon>Burkholderiales</taxon>
        <taxon>Alcaligenaceae</taxon>
        <taxon>Candidimonas</taxon>
    </lineage>
</organism>
<dbReference type="InterPro" id="IPR045337">
    <property type="entry name" value="MmgE_PrpD_C"/>
</dbReference>
<comment type="caution">
    <text evidence="4">The sequence shown here is derived from an EMBL/GenBank/DDBJ whole genome shotgun (WGS) entry which is preliminary data.</text>
</comment>
<dbReference type="EMBL" id="NJIH01000009">
    <property type="protein sequence ID" value="OWT57607.1"/>
    <property type="molecule type" value="Genomic_DNA"/>
</dbReference>
<comment type="similarity">
    <text evidence="1">Belongs to the PrpD family.</text>
</comment>
<evidence type="ECO:0000313" key="4">
    <source>
        <dbReference type="EMBL" id="OWT57607.1"/>
    </source>
</evidence>
<dbReference type="InterPro" id="IPR042183">
    <property type="entry name" value="MmgE/PrpD_sf_1"/>
</dbReference>
<dbReference type="AlphaFoldDB" id="A0A225M8E8"/>
<dbReference type="Pfam" id="PF03972">
    <property type="entry name" value="MmgE_PrpD_N"/>
    <property type="match status" value="1"/>
</dbReference>
<evidence type="ECO:0000259" key="2">
    <source>
        <dbReference type="Pfam" id="PF03972"/>
    </source>
</evidence>
<evidence type="ECO:0000259" key="3">
    <source>
        <dbReference type="Pfam" id="PF19305"/>
    </source>
</evidence>
<sequence>MPPWPMRMLSPKQVREHGMANEQGPAAQAQSCSAKAADWYLGLKYTDLPDDIVARTKLHLLDVIGLALMGATRESGQVVRRAVHALGKGEECRILGYGDRTTALLAAIANGTMAHSTEFDDTHNEAIAHIANSVITTTLALSESNALNGRDAIAAIAGANEIACRVGVIAPGKMHAAGYHATGVIGTISASYLASRLLGLSLQQAQWCIGIAGSQAAGIMECWSDGTWSKFLHPGLAAHNALIAANLAMAGFTGPATVLEGRFGLLRSHVQDPNQVFDFERMVGCLGSRWESRDISFKPYPTAHFIHPFLDAIFALMHKHGIGASDVKSVMCPIAAHMIPIVCEPVEEKVRPASDWHGRVSLQYSIAEALYFGRLDGQGYAEESLGNPRILELAKKIDYRLDPDAPGRAHFKGWVIVETVDGRRLEHVEPRNRGSASNPMSADDIKEKFRSNARLMLDNPRVEQIVDRIDNLEQLSDMRDLIALCC</sequence>
<proteinExistence type="inferred from homology"/>
<dbReference type="InterPro" id="IPR036148">
    <property type="entry name" value="MmgE/PrpD_sf"/>
</dbReference>
<dbReference type="InterPro" id="IPR005656">
    <property type="entry name" value="MmgE_PrpD"/>
</dbReference>
<feature type="domain" description="MmgE/PrpD C-terminal" evidence="3">
    <location>
        <begin position="300"/>
        <end position="468"/>
    </location>
</feature>
<dbReference type="InterPro" id="IPR042188">
    <property type="entry name" value="MmgE/PrpD_sf_2"/>
</dbReference>
<dbReference type="PANTHER" id="PTHR16943:SF8">
    <property type="entry name" value="2-METHYLCITRATE DEHYDRATASE"/>
    <property type="match status" value="1"/>
</dbReference>
<dbReference type="InterPro" id="IPR045336">
    <property type="entry name" value="MmgE_PrpD_N"/>
</dbReference>
<name>A0A225M8E8_9BURK</name>
<dbReference type="PANTHER" id="PTHR16943">
    <property type="entry name" value="2-METHYLCITRATE DEHYDRATASE-RELATED"/>
    <property type="match status" value="1"/>
</dbReference>
<dbReference type="Gene3D" id="3.30.1330.120">
    <property type="entry name" value="2-methylcitrate dehydratase PrpD"/>
    <property type="match status" value="1"/>
</dbReference>
<evidence type="ECO:0000256" key="1">
    <source>
        <dbReference type="ARBA" id="ARBA00006174"/>
    </source>
</evidence>
<evidence type="ECO:0000313" key="5">
    <source>
        <dbReference type="Proteomes" id="UP000214603"/>
    </source>
</evidence>
<dbReference type="Proteomes" id="UP000214603">
    <property type="component" value="Unassembled WGS sequence"/>
</dbReference>
<keyword evidence="5" id="KW-1185">Reference proteome</keyword>
<gene>
    <name evidence="4" type="ORF">CEY11_17095</name>
</gene>
<evidence type="ECO:0008006" key="6">
    <source>
        <dbReference type="Google" id="ProtNLM"/>
    </source>
</evidence>
<feature type="domain" description="MmgE/PrpD N-terminal" evidence="2">
    <location>
        <begin position="37"/>
        <end position="274"/>
    </location>
</feature>
<dbReference type="Gene3D" id="1.10.4100.10">
    <property type="entry name" value="2-methylcitrate dehydratase PrpD"/>
    <property type="match status" value="1"/>
</dbReference>
<reference evidence="5" key="1">
    <citation type="submission" date="2017-06" db="EMBL/GenBank/DDBJ databases">
        <title>Herbaspirillum phytohormonus sp. nov., isolated from the root nodule of Robinia pseudoacacia in lead-zinc mine.</title>
        <authorList>
            <person name="Fan M."/>
            <person name="Lin Y."/>
        </authorList>
    </citation>
    <scope>NUCLEOTIDE SEQUENCE [LARGE SCALE GENOMIC DNA]</scope>
    <source>
        <strain evidence="5">SC-089</strain>
    </source>
</reference>
<protein>
    <recommendedName>
        <fullName evidence="6">2-methylcitrate dehydratase</fullName>
    </recommendedName>
</protein>
<dbReference type="Pfam" id="PF19305">
    <property type="entry name" value="MmgE_PrpD_C"/>
    <property type="match status" value="1"/>
</dbReference>
<dbReference type="GO" id="GO:0016829">
    <property type="term" value="F:lyase activity"/>
    <property type="evidence" value="ECO:0007669"/>
    <property type="project" value="InterPro"/>
</dbReference>
<accession>A0A225M8E8</accession>